<evidence type="ECO:0000313" key="2">
    <source>
        <dbReference type="Proteomes" id="UP001433508"/>
    </source>
</evidence>
<comment type="caution">
    <text evidence="1">The sequence shown here is derived from an EMBL/GenBank/DDBJ whole genome shotgun (WGS) entry which is preliminary data.</text>
</comment>
<evidence type="ECO:0000313" key="1">
    <source>
        <dbReference type="EMBL" id="KAK9234118.1"/>
    </source>
</evidence>
<sequence>MSATGISDLDLRIASLGVHADDSYAIVSDVATPVHVSTTYHYDSDPTKLKSARDRDDATVKNEDGKTTFIYSRFGNPVVERVEAVLSAILNGYAVVYSSGLTAYTGALTYYNPKRLSLTDGYHGCHGVARIFTRLSGLEKVPLLDESVSAGDLVHVETPINPTGLSVDLAKAVEFAHTRGAKVLVDATFAPPPLQDPFEFGVDIVMHSATKYLGGHSDLLAGVLVTKDPQVRDALLADRGMLGAAPGNFESWLLLRSLRTFKMRVETQAKNAGKIVAWLDSALKTNQIPVLTKIYHSSLQTEAFVAKQMNTGLFSPTFAIEVASADIAKTLPSRLKLFHHATSLGGVESLIEWRAMSDPNVSESLLRLSIGVEDADDLIADLKAALLSFSATL</sequence>
<name>A0ACC3SRA5_LIPKO</name>
<protein>
    <submittedName>
        <fullName evidence="1">Cys/Met metabolism PLP-dependent enzyme-domain-containing protein</fullName>
    </submittedName>
</protein>
<gene>
    <name evidence="1" type="ORF">V1525DRAFT_414110</name>
</gene>
<organism evidence="1 2">
    <name type="scientific">Lipomyces kononenkoae</name>
    <name type="common">Yeast</name>
    <dbReference type="NCBI Taxonomy" id="34357"/>
    <lineage>
        <taxon>Eukaryota</taxon>
        <taxon>Fungi</taxon>
        <taxon>Dikarya</taxon>
        <taxon>Ascomycota</taxon>
        <taxon>Saccharomycotina</taxon>
        <taxon>Lipomycetes</taxon>
        <taxon>Lipomycetales</taxon>
        <taxon>Lipomycetaceae</taxon>
        <taxon>Lipomyces</taxon>
    </lineage>
</organism>
<reference evidence="2" key="1">
    <citation type="journal article" date="2024" name="Front. Bioeng. Biotechnol.">
        <title>Genome-scale model development and genomic sequencing of the oleaginous clade Lipomyces.</title>
        <authorList>
            <person name="Czajka J.J."/>
            <person name="Han Y."/>
            <person name="Kim J."/>
            <person name="Mondo S.J."/>
            <person name="Hofstad B.A."/>
            <person name="Robles A."/>
            <person name="Haridas S."/>
            <person name="Riley R."/>
            <person name="LaButti K."/>
            <person name="Pangilinan J."/>
            <person name="Andreopoulos W."/>
            <person name="Lipzen A."/>
            <person name="Yan J."/>
            <person name="Wang M."/>
            <person name="Ng V."/>
            <person name="Grigoriev I.V."/>
            <person name="Spatafora J.W."/>
            <person name="Magnuson J.K."/>
            <person name="Baker S.E."/>
            <person name="Pomraning K.R."/>
        </authorList>
    </citation>
    <scope>NUCLEOTIDE SEQUENCE [LARGE SCALE GENOMIC DNA]</scope>
    <source>
        <strain evidence="2">CBS 7786</strain>
    </source>
</reference>
<proteinExistence type="predicted"/>
<dbReference type="Proteomes" id="UP001433508">
    <property type="component" value="Unassembled WGS sequence"/>
</dbReference>
<dbReference type="EMBL" id="MU971514">
    <property type="protein sequence ID" value="KAK9234118.1"/>
    <property type="molecule type" value="Genomic_DNA"/>
</dbReference>
<keyword evidence="2" id="KW-1185">Reference proteome</keyword>
<accession>A0ACC3SRA5</accession>